<dbReference type="SUPFAM" id="SSF143744">
    <property type="entry name" value="GlcG-like"/>
    <property type="match status" value="1"/>
</dbReference>
<dbReference type="Gene3D" id="3.30.450.150">
    <property type="entry name" value="Haem-degrading domain"/>
    <property type="match status" value="1"/>
</dbReference>
<dbReference type="AlphaFoldDB" id="A0A0J1CVZ3"/>
<dbReference type="InterPro" id="IPR005624">
    <property type="entry name" value="PduO/GlcC-like"/>
</dbReference>
<dbReference type="Proteomes" id="UP000035963">
    <property type="component" value="Unassembled WGS sequence"/>
</dbReference>
<sequence length="143" mass="14355">MQALSLSLASRIVDLALEKARAIDCKPLTVAVLDTGGHLLVLKREDGSGILRPQIAIAKAWGVLGMGLGGRTLAERATAAPAFFSALGDISGGRMAPVPGGVLLRDGGGNLLGSVGISGDTSDTDETCAVFAIESSGLKADPG</sequence>
<dbReference type="OrthoDB" id="9815788at2"/>
<proteinExistence type="predicted"/>
<dbReference type="PATRIC" id="fig|908627.4.peg.4074"/>
<dbReference type="PANTHER" id="PTHR34309">
    <property type="entry name" value="SLR1406 PROTEIN"/>
    <property type="match status" value="1"/>
</dbReference>
<comment type="caution">
    <text evidence="2">The sequence shown here is derived from an EMBL/GenBank/DDBJ whole genome shotgun (WGS) entry which is preliminary data.</text>
</comment>
<evidence type="ECO:0000313" key="2">
    <source>
        <dbReference type="EMBL" id="KLU24749.1"/>
    </source>
</evidence>
<dbReference type="InterPro" id="IPR052517">
    <property type="entry name" value="GlcG_carb_metab_protein"/>
</dbReference>
<dbReference type="PROSITE" id="PS50175">
    <property type="entry name" value="ASP_PROT_RETROV"/>
    <property type="match status" value="1"/>
</dbReference>
<keyword evidence="3" id="KW-1185">Reference proteome</keyword>
<dbReference type="RefSeq" id="WP_047848057.1">
    <property type="nucleotide sequence ID" value="NZ_AEJF01000116.1"/>
</dbReference>
<evidence type="ECO:0000259" key="1">
    <source>
        <dbReference type="PROSITE" id="PS50175"/>
    </source>
</evidence>
<reference evidence="2 3" key="1">
    <citation type="journal article" date="2015" name="Genome Announc.">
        <title>Draft Genome Sequence of Burkholderia sp. Strain PML1(12), an Ectomycorrhizosphere-Inhabiting Bacterium with Effective Mineral-Weathering Ability.</title>
        <authorList>
            <person name="Uroz S."/>
            <person name="Oger P."/>
        </authorList>
    </citation>
    <scope>NUCLEOTIDE SEQUENCE [LARGE SCALE GENOMIC DNA]</scope>
    <source>
        <strain evidence="3">PML1(12)</strain>
    </source>
</reference>
<protein>
    <submittedName>
        <fullName evidence="2">GlcG protein</fullName>
    </submittedName>
</protein>
<name>A0A0J1CVZ3_9BURK</name>
<dbReference type="EMBL" id="AEJF01000116">
    <property type="protein sequence ID" value="KLU24749.1"/>
    <property type="molecule type" value="Genomic_DNA"/>
</dbReference>
<evidence type="ECO:0000313" key="3">
    <source>
        <dbReference type="Proteomes" id="UP000035963"/>
    </source>
</evidence>
<accession>A0A0J1CVZ3</accession>
<gene>
    <name evidence="2" type="ORF">EOS_18185</name>
</gene>
<dbReference type="Pfam" id="PF03928">
    <property type="entry name" value="HbpS-like"/>
    <property type="match status" value="1"/>
</dbReference>
<dbReference type="PANTHER" id="PTHR34309:SF10">
    <property type="entry name" value="SLR1406 PROTEIN"/>
    <property type="match status" value="1"/>
</dbReference>
<organism evidence="2 3">
    <name type="scientific">Caballeronia mineralivorans PML1(12)</name>
    <dbReference type="NCBI Taxonomy" id="908627"/>
    <lineage>
        <taxon>Bacteria</taxon>
        <taxon>Pseudomonadati</taxon>
        <taxon>Pseudomonadota</taxon>
        <taxon>Betaproteobacteria</taxon>
        <taxon>Burkholderiales</taxon>
        <taxon>Burkholderiaceae</taxon>
        <taxon>Caballeronia</taxon>
    </lineage>
</organism>
<dbReference type="GO" id="GO:0004190">
    <property type="term" value="F:aspartic-type endopeptidase activity"/>
    <property type="evidence" value="ECO:0007669"/>
    <property type="project" value="InterPro"/>
</dbReference>
<dbReference type="GO" id="GO:0006508">
    <property type="term" value="P:proteolysis"/>
    <property type="evidence" value="ECO:0007669"/>
    <property type="project" value="InterPro"/>
</dbReference>
<feature type="domain" description="Peptidase A2" evidence="1">
    <location>
        <begin position="29"/>
        <end position="107"/>
    </location>
</feature>
<dbReference type="InterPro" id="IPR001995">
    <property type="entry name" value="Peptidase_A2_cat"/>
</dbReference>
<dbReference type="InterPro" id="IPR038084">
    <property type="entry name" value="PduO/GlcC-like_sf"/>
</dbReference>